<reference evidence="1" key="1">
    <citation type="submission" date="2023-10" db="EMBL/GenBank/DDBJ databases">
        <authorList>
            <person name="Rodriguez Cubillos JULIANA M."/>
            <person name="De Vega J."/>
        </authorList>
    </citation>
    <scope>NUCLEOTIDE SEQUENCE</scope>
</reference>
<name>A0ACB0JB64_TRIPR</name>
<proteinExistence type="predicted"/>
<comment type="caution">
    <text evidence="1">The sequence shown here is derived from an EMBL/GenBank/DDBJ whole genome shotgun (WGS) entry which is preliminary data.</text>
</comment>
<protein>
    <submittedName>
        <fullName evidence="1">Uncharacterized protein</fullName>
    </submittedName>
</protein>
<sequence length="764" mass="88780">MSIRMSSKLQKSSLLSLCKQRKEIIKAAKYCRYDLASSFDIYLESLLKLGNSLNQYVEQDFVIFDHSCINLEFPSDDSDFDHLHFDDDEEEEEEDEELSNVDFTLESNDESIHACNHRASDGTNMRNSGKPRVQFENTTQAQFNLHHGDNIHHNIHDHMHMSHQDFGHYEHSQRKENIQRVHRYEHYGSKPFPMVVSPKHNVAATFAPPPAPPPPKAYNWDLLYPFNMNYEVPNYDRRDEDERKIREREGIPDLEDESELSSNLSSNANYNAAGLNSNRDSFSSNEEEIKRNLEPKITIEECESLSGVPTPVSSRTLSIKEAVLDIKSDCKHIYDCGREFSLIIEAGKIPYHSVSTELRAFATCVLVRILPSIPSCLHPSYMPQKPAPRTKKLSKAKMQNNQDHTKIGHLSSTLEQLYAWEKKLYEEVLGEEKLRIPYDKLHKRLKKLDKNGAESDKIDYTLDSIKLIQSEINVAVRSISVISRQINELTDDKLLPELNKLIDGLIGLWKTMSTCHQKQFQAINKSKSHVHILDPSKKKKSSTKATKRLEKVILKWGKSFNIFINKQKTLVKYLNAWLQKCTLQETEDKNNPSLQGDLRAPPIFGVCNNWYNAINKVSQVEVTKAINNFASNLHKLYEKLKEEKKLKVRVKYQFKDYKQRFRSYYKDRIKPQNYHSFIKMKASTDFDEDEIPLLNVSVQNLTISRKRLIEERRKHQQVVKDVNDISSCCFQEGLTPIFEALWKFSVENLKIYEQLRVSNTRPHQ</sequence>
<evidence type="ECO:0000313" key="1">
    <source>
        <dbReference type="EMBL" id="CAJ2641450.1"/>
    </source>
</evidence>
<gene>
    <name evidence="1" type="ORF">MILVUS5_LOCUS11102</name>
</gene>
<organism evidence="1 2">
    <name type="scientific">Trifolium pratense</name>
    <name type="common">Red clover</name>
    <dbReference type="NCBI Taxonomy" id="57577"/>
    <lineage>
        <taxon>Eukaryota</taxon>
        <taxon>Viridiplantae</taxon>
        <taxon>Streptophyta</taxon>
        <taxon>Embryophyta</taxon>
        <taxon>Tracheophyta</taxon>
        <taxon>Spermatophyta</taxon>
        <taxon>Magnoliopsida</taxon>
        <taxon>eudicotyledons</taxon>
        <taxon>Gunneridae</taxon>
        <taxon>Pentapetalae</taxon>
        <taxon>rosids</taxon>
        <taxon>fabids</taxon>
        <taxon>Fabales</taxon>
        <taxon>Fabaceae</taxon>
        <taxon>Papilionoideae</taxon>
        <taxon>50 kb inversion clade</taxon>
        <taxon>NPAAA clade</taxon>
        <taxon>Hologalegina</taxon>
        <taxon>IRL clade</taxon>
        <taxon>Trifolieae</taxon>
        <taxon>Trifolium</taxon>
    </lineage>
</organism>
<keyword evidence="2" id="KW-1185">Reference proteome</keyword>
<dbReference type="Proteomes" id="UP001177021">
    <property type="component" value="Unassembled WGS sequence"/>
</dbReference>
<dbReference type="EMBL" id="CASHSV030000024">
    <property type="protein sequence ID" value="CAJ2641450.1"/>
    <property type="molecule type" value="Genomic_DNA"/>
</dbReference>
<accession>A0ACB0JB64</accession>
<evidence type="ECO:0000313" key="2">
    <source>
        <dbReference type="Proteomes" id="UP001177021"/>
    </source>
</evidence>